<dbReference type="SMART" id="SM00936">
    <property type="entry name" value="PBP5_C"/>
    <property type="match status" value="1"/>
</dbReference>
<evidence type="ECO:0000256" key="9">
    <source>
        <dbReference type="ARBA" id="ARBA00022960"/>
    </source>
</evidence>
<dbReference type="GO" id="GO:0009002">
    <property type="term" value="F:serine-type D-Ala-D-Ala carboxypeptidase activity"/>
    <property type="evidence" value="ECO:0007669"/>
    <property type="project" value="UniProtKB-EC"/>
</dbReference>
<dbReference type="InterPro" id="IPR037167">
    <property type="entry name" value="Peptidase_S11_C_sf"/>
</dbReference>
<evidence type="ECO:0000256" key="3">
    <source>
        <dbReference type="ARBA" id="ARBA00007164"/>
    </source>
</evidence>
<keyword evidence="6" id="KW-0645">Protease</keyword>
<dbReference type="Proteomes" id="UP001172911">
    <property type="component" value="Unassembled WGS sequence"/>
</dbReference>
<evidence type="ECO:0000256" key="11">
    <source>
        <dbReference type="ARBA" id="ARBA00023316"/>
    </source>
</evidence>
<evidence type="ECO:0000256" key="10">
    <source>
        <dbReference type="ARBA" id="ARBA00022984"/>
    </source>
</evidence>
<keyword evidence="5 17" id="KW-0121">Carboxypeptidase</keyword>
<dbReference type="GO" id="GO:0071555">
    <property type="term" value="P:cell wall organization"/>
    <property type="evidence" value="ECO:0007669"/>
    <property type="project" value="UniProtKB-KW"/>
</dbReference>
<keyword evidence="10" id="KW-0573">Peptidoglycan synthesis</keyword>
<comment type="catalytic activity">
    <reaction evidence="12">
        <text>Preferential cleavage: (Ac)2-L-Lys-D-Ala-|-D-Ala. Also transpeptidation of peptidyl-alanyl moieties that are N-acyl substituents of D-alanine.</text>
        <dbReference type="EC" id="3.4.16.4"/>
    </reaction>
</comment>
<dbReference type="InterPro" id="IPR012338">
    <property type="entry name" value="Beta-lactam/transpept-like"/>
</dbReference>
<dbReference type="Pfam" id="PF07943">
    <property type="entry name" value="PBP5_C"/>
    <property type="match status" value="1"/>
</dbReference>
<evidence type="ECO:0000259" key="16">
    <source>
        <dbReference type="SMART" id="SM00936"/>
    </source>
</evidence>
<reference evidence="17" key="2">
    <citation type="submission" date="2023-03" db="EMBL/GenBank/DDBJ databases">
        <authorList>
            <person name="Zhang Z."/>
        </authorList>
    </citation>
    <scope>NUCLEOTIDE SEQUENCE</scope>
    <source>
        <strain evidence="17">DSA</strain>
    </source>
</reference>
<protein>
    <recommendedName>
        <fullName evidence="4">serine-type D-Ala-D-Ala carboxypeptidase</fullName>
        <ecNumber evidence="4">3.4.16.4</ecNumber>
    </recommendedName>
</protein>
<evidence type="ECO:0000256" key="7">
    <source>
        <dbReference type="ARBA" id="ARBA00022729"/>
    </source>
</evidence>
<feature type="active site" description="Acyl-ester intermediate" evidence="13">
    <location>
        <position position="45"/>
    </location>
</feature>
<evidence type="ECO:0000256" key="12">
    <source>
        <dbReference type="ARBA" id="ARBA00034000"/>
    </source>
</evidence>
<name>A0AAW7ZD48_9FIRM</name>
<evidence type="ECO:0000256" key="15">
    <source>
        <dbReference type="RuleBase" id="RU004016"/>
    </source>
</evidence>
<dbReference type="GO" id="GO:0008360">
    <property type="term" value="P:regulation of cell shape"/>
    <property type="evidence" value="ECO:0007669"/>
    <property type="project" value="UniProtKB-KW"/>
</dbReference>
<feature type="active site" evidence="13">
    <location>
        <position position="101"/>
    </location>
</feature>
<dbReference type="InterPro" id="IPR001967">
    <property type="entry name" value="Peptidase_S11_N"/>
</dbReference>
<evidence type="ECO:0000313" key="18">
    <source>
        <dbReference type="Proteomes" id="UP001172911"/>
    </source>
</evidence>
<evidence type="ECO:0000256" key="13">
    <source>
        <dbReference type="PIRSR" id="PIRSR618044-1"/>
    </source>
</evidence>
<dbReference type="GO" id="GO:0006508">
    <property type="term" value="P:proteolysis"/>
    <property type="evidence" value="ECO:0007669"/>
    <property type="project" value="UniProtKB-KW"/>
</dbReference>
<comment type="similarity">
    <text evidence="3 15">Belongs to the peptidase S11 family.</text>
</comment>
<evidence type="ECO:0000313" key="17">
    <source>
        <dbReference type="EMBL" id="MDO7786705.1"/>
    </source>
</evidence>
<keyword evidence="9" id="KW-0133">Cell shape</keyword>
<dbReference type="SUPFAM" id="SSF69189">
    <property type="entry name" value="Penicillin-binding protein associated domain"/>
    <property type="match status" value="1"/>
</dbReference>
<dbReference type="InterPro" id="IPR015956">
    <property type="entry name" value="Peniciliin-bd_prot_C_sf"/>
</dbReference>
<keyword evidence="7" id="KW-0732">Signal</keyword>
<comment type="caution">
    <text evidence="17">The sequence shown here is derived from an EMBL/GenBank/DDBJ whole genome shotgun (WGS) entry which is preliminary data.</text>
</comment>
<evidence type="ECO:0000256" key="2">
    <source>
        <dbReference type="ARBA" id="ARBA00004752"/>
    </source>
</evidence>
<keyword evidence="8" id="KW-0378">Hydrolase</keyword>
<evidence type="ECO:0000256" key="14">
    <source>
        <dbReference type="PIRSR" id="PIRSR618044-2"/>
    </source>
</evidence>
<dbReference type="SUPFAM" id="SSF56601">
    <property type="entry name" value="beta-lactamase/transpeptidase-like"/>
    <property type="match status" value="1"/>
</dbReference>
<dbReference type="GO" id="GO:0009252">
    <property type="term" value="P:peptidoglycan biosynthetic process"/>
    <property type="evidence" value="ECO:0007669"/>
    <property type="project" value="UniProtKB-KW"/>
</dbReference>
<sequence length="371" mass="41065">MAVAAPQTSEGQPPKIKASAASLIDVGSGQIYFQKEGDKRREPASLTKIMTAILAIEKGDLKDVVTVRKRAAAVSMGQDIGLKSGDKLYLEDLLKAALMYSANDSTVAIGEHIAGEHDLFVKMMNDKAKSLGMKNTNFANTNGFHHPNHYTTANDLAILTSYALQNETFAKIVSTEEAVITWLPDEESKSVTENGEEKPLKQRTIHSTNRLLRSDYQGINGVKTGTTPRAGNCLVASAAREGRQLAVVILNSNNRWNDATRLLDYGFKEVRPVVLAEKDELVTELEVREGLEKRVSLVALERLEVYVPRIEVEKIQRKVVLTPAPEAPVKRGDKLGKMKFYLDDKELGAVDLVANQDVDRLSWFKRLFDKS</sequence>
<dbReference type="EC" id="3.4.16.4" evidence="4"/>
<evidence type="ECO:0000256" key="5">
    <source>
        <dbReference type="ARBA" id="ARBA00022645"/>
    </source>
</evidence>
<dbReference type="Gene3D" id="3.40.710.10">
    <property type="entry name" value="DD-peptidase/beta-lactamase superfamily"/>
    <property type="match status" value="1"/>
</dbReference>
<accession>A0AAW7ZD48</accession>
<dbReference type="EMBL" id="JARPTC010000007">
    <property type="protein sequence ID" value="MDO7786705.1"/>
    <property type="molecule type" value="Genomic_DNA"/>
</dbReference>
<feature type="binding site" evidence="14">
    <location>
        <position position="223"/>
    </location>
    <ligand>
        <name>substrate</name>
    </ligand>
</feature>
<reference evidence="17" key="1">
    <citation type="journal article" date="2023" name="J. Hazard. Mater.">
        <title>Anaerobic biodegradation of pyrene and benzo[a]pyrene by a new sulfate-reducing Desulforamulus aquiferis strain DSA.</title>
        <authorList>
            <person name="Zhang Z."/>
            <person name="Sun J."/>
            <person name="Gong X."/>
            <person name="Wang C."/>
            <person name="Wang H."/>
        </authorList>
    </citation>
    <scope>NUCLEOTIDE SEQUENCE</scope>
    <source>
        <strain evidence="17">DSA</strain>
    </source>
</reference>
<evidence type="ECO:0000256" key="4">
    <source>
        <dbReference type="ARBA" id="ARBA00012448"/>
    </source>
</evidence>
<feature type="active site" description="Proton acceptor" evidence="13">
    <location>
        <position position="48"/>
    </location>
</feature>
<evidence type="ECO:0000256" key="1">
    <source>
        <dbReference type="ARBA" id="ARBA00003217"/>
    </source>
</evidence>
<dbReference type="AlphaFoldDB" id="A0AAW7ZD48"/>
<organism evidence="17 18">
    <name type="scientific">Desulforamulus aquiferis</name>
    <dbReference type="NCBI Taxonomy" id="1397668"/>
    <lineage>
        <taxon>Bacteria</taxon>
        <taxon>Bacillati</taxon>
        <taxon>Bacillota</taxon>
        <taxon>Clostridia</taxon>
        <taxon>Eubacteriales</taxon>
        <taxon>Peptococcaceae</taxon>
        <taxon>Desulforamulus</taxon>
    </lineage>
</organism>
<comment type="pathway">
    <text evidence="2">Cell wall biogenesis; peptidoglycan biosynthesis.</text>
</comment>
<dbReference type="InterPro" id="IPR018044">
    <property type="entry name" value="Peptidase_S11"/>
</dbReference>
<keyword evidence="18" id="KW-1185">Reference proteome</keyword>
<dbReference type="PRINTS" id="PR00725">
    <property type="entry name" value="DADACBPTASE1"/>
</dbReference>
<dbReference type="PANTHER" id="PTHR21581">
    <property type="entry name" value="D-ALANYL-D-ALANINE CARBOXYPEPTIDASE"/>
    <property type="match status" value="1"/>
</dbReference>
<keyword evidence="11" id="KW-0961">Cell wall biogenesis/degradation</keyword>
<evidence type="ECO:0000256" key="8">
    <source>
        <dbReference type="ARBA" id="ARBA00022801"/>
    </source>
</evidence>
<dbReference type="PANTHER" id="PTHR21581:SF6">
    <property type="entry name" value="TRAFFICKING PROTEIN PARTICLE COMPLEX SUBUNIT 12"/>
    <property type="match status" value="1"/>
</dbReference>
<dbReference type="InterPro" id="IPR012907">
    <property type="entry name" value="Peptidase_S11_C"/>
</dbReference>
<gene>
    <name evidence="17" type="ORF">P6N53_05645</name>
</gene>
<feature type="domain" description="Peptidase S11 D-Ala-D-Ala carboxypeptidase A C-terminal" evidence="16">
    <location>
        <begin position="271"/>
        <end position="360"/>
    </location>
</feature>
<comment type="function">
    <text evidence="1">Removes C-terminal D-alanyl residues from sugar-peptide cell wall precursors.</text>
</comment>
<proteinExistence type="inferred from homology"/>
<dbReference type="Gene3D" id="2.60.410.10">
    <property type="entry name" value="D-Ala-D-Ala carboxypeptidase, C-terminal domain"/>
    <property type="match status" value="1"/>
</dbReference>
<dbReference type="Pfam" id="PF00768">
    <property type="entry name" value="Peptidase_S11"/>
    <property type="match status" value="1"/>
</dbReference>
<evidence type="ECO:0000256" key="6">
    <source>
        <dbReference type="ARBA" id="ARBA00022670"/>
    </source>
</evidence>